<dbReference type="Proteomes" id="UP000237271">
    <property type="component" value="Unassembled WGS sequence"/>
</dbReference>
<protein>
    <submittedName>
        <fullName evidence="1">Uncharacterized protein</fullName>
    </submittedName>
</protein>
<accession>A0A2P4XJG2</accession>
<evidence type="ECO:0000313" key="1">
    <source>
        <dbReference type="EMBL" id="POM65619.1"/>
    </source>
</evidence>
<evidence type="ECO:0000313" key="2">
    <source>
        <dbReference type="Proteomes" id="UP000237271"/>
    </source>
</evidence>
<keyword evidence="2" id="KW-1185">Reference proteome</keyword>
<organism evidence="1 2">
    <name type="scientific">Phytophthora palmivora</name>
    <dbReference type="NCBI Taxonomy" id="4796"/>
    <lineage>
        <taxon>Eukaryota</taxon>
        <taxon>Sar</taxon>
        <taxon>Stramenopiles</taxon>
        <taxon>Oomycota</taxon>
        <taxon>Peronosporomycetes</taxon>
        <taxon>Peronosporales</taxon>
        <taxon>Peronosporaceae</taxon>
        <taxon>Phytophthora</taxon>
    </lineage>
</organism>
<name>A0A2P4XJG2_9STRA</name>
<comment type="caution">
    <text evidence="1">The sequence shown here is derived from an EMBL/GenBank/DDBJ whole genome shotgun (WGS) entry which is preliminary data.</text>
</comment>
<dbReference type="EMBL" id="NCKW01010036">
    <property type="protein sequence ID" value="POM65619.1"/>
    <property type="molecule type" value="Genomic_DNA"/>
</dbReference>
<sequence>MPSALWVAMSGHMTMAYQAPTMHRLLTILVFTGGEMHTLGTAEREAWELIAAVDGSADWKKQQKSHEKAQIRLPANQRTEFVPPMTIAANAGLPSKEDSHILYEWSGRDTSQRVLTQDSVEALRLCHGLASTGTGEQNML</sequence>
<proteinExistence type="predicted"/>
<reference evidence="1 2" key="1">
    <citation type="journal article" date="2017" name="Genome Biol. Evol.">
        <title>Phytophthora megakarya and P. palmivora, closely related causal agents of cacao black pod rot, underwent increases in genome sizes and gene numbers by different mechanisms.</title>
        <authorList>
            <person name="Ali S.S."/>
            <person name="Shao J."/>
            <person name="Lary D.J."/>
            <person name="Kronmiller B."/>
            <person name="Shen D."/>
            <person name="Strem M.D."/>
            <person name="Amoako-Attah I."/>
            <person name="Akrofi A.Y."/>
            <person name="Begoude B.A."/>
            <person name="Ten Hoopen G.M."/>
            <person name="Coulibaly K."/>
            <person name="Kebe B.I."/>
            <person name="Melnick R.L."/>
            <person name="Guiltinan M.J."/>
            <person name="Tyler B.M."/>
            <person name="Meinhardt L.W."/>
            <person name="Bailey B.A."/>
        </authorList>
    </citation>
    <scope>NUCLEOTIDE SEQUENCE [LARGE SCALE GENOMIC DNA]</scope>
    <source>
        <strain evidence="2">sbr112.9</strain>
    </source>
</reference>
<gene>
    <name evidence="1" type="ORF">PHPALM_18636</name>
</gene>
<dbReference type="AlphaFoldDB" id="A0A2P4XJG2"/>